<dbReference type="AlphaFoldDB" id="A0A4R3L957"/>
<name>A0A4R3L957_9BACL</name>
<dbReference type="RefSeq" id="WP_131923727.1">
    <property type="nucleotide sequence ID" value="NZ_SMAG01000002.1"/>
</dbReference>
<accession>A0A4R3L957</accession>
<proteinExistence type="predicted"/>
<dbReference type="SUPFAM" id="SSF81901">
    <property type="entry name" value="HCP-like"/>
    <property type="match status" value="1"/>
</dbReference>
<keyword evidence="2" id="KW-1185">Reference proteome</keyword>
<dbReference type="OrthoDB" id="305750at2"/>
<sequence>MNKTFPSKIEGQDLMTLFERAVDFGEREEGEKIFELLEKSGKSNAQYLSSCAGDLKNYDKAIHYQIEHIKSVDDPWRKTFSVHHLAELYGLNGDYIKVWETANQWYMLLDEEDQTNQLETWFDISLGLFEKNKRKLALRSFRKGEKLLKRANPSLNLLEKVNFCCEKLNLPNKQKNYYRRLMEEKQKRIQEEFGD</sequence>
<evidence type="ECO:0000313" key="2">
    <source>
        <dbReference type="Proteomes" id="UP000294937"/>
    </source>
</evidence>
<reference evidence="1 2" key="1">
    <citation type="submission" date="2019-03" db="EMBL/GenBank/DDBJ databases">
        <title>Genomic Encyclopedia of Type Strains, Phase IV (KMG-IV): sequencing the most valuable type-strain genomes for metagenomic binning, comparative biology and taxonomic classification.</title>
        <authorList>
            <person name="Goeker M."/>
        </authorList>
    </citation>
    <scope>NUCLEOTIDE SEQUENCE [LARGE SCALE GENOMIC DNA]</scope>
    <source>
        <strain evidence="1 2">DSM 45707</strain>
    </source>
</reference>
<organism evidence="1 2">
    <name type="scientific">Hazenella coriacea</name>
    <dbReference type="NCBI Taxonomy" id="1179467"/>
    <lineage>
        <taxon>Bacteria</taxon>
        <taxon>Bacillati</taxon>
        <taxon>Bacillota</taxon>
        <taxon>Bacilli</taxon>
        <taxon>Bacillales</taxon>
        <taxon>Thermoactinomycetaceae</taxon>
        <taxon>Hazenella</taxon>
    </lineage>
</organism>
<evidence type="ECO:0000313" key="1">
    <source>
        <dbReference type="EMBL" id="TCS95748.1"/>
    </source>
</evidence>
<comment type="caution">
    <text evidence="1">The sequence shown here is derived from an EMBL/GenBank/DDBJ whole genome shotgun (WGS) entry which is preliminary data.</text>
</comment>
<dbReference type="Proteomes" id="UP000294937">
    <property type="component" value="Unassembled WGS sequence"/>
</dbReference>
<evidence type="ECO:0008006" key="3">
    <source>
        <dbReference type="Google" id="ProtNLM"/>
    </source>
</evidence>
<dbReference type="EMBL" id="SMAG01000002">
    <property type="protein sequence ID" value="TCS95748.1"/>
    <property type="molecule type" value="Genomic_DNA"/>
</dbReference>
<gene>
    <name evidence="1" type="ORF">EDD58_102328</name>
</gene>
<protein>
    <recommendedName>
        <fullName evidence="3">Tetratricopeptide repeat protein</fullName>
    </recommendedName>
</protein>